<dbReference type="AlphaFoldDB" id="G3HWD2"/>
<sequence length="50" mass="5843">MSPRERPCETSSFMESNTGRIRANLNLNIRHRDMELVLLAKELTYECGMQ</sequence>
<reference evidence="2" key="1">
    <citation type="journal article" date="2011" name="Nat. Biotechnol.">
        <title>The genomic sequence of the Chinese hamster ovary (CHO)-K1 cell line.</title>
        <authorList>
            <person name="Xu X."/>
            <person name="Nagarajan H."/>
            <person name="Lewis N.E."/>
            <person name="Pan S."/>
            <person name="Cai Z."/>
            <person name="Liu X."/>
            <person name="Chen W."/>
            <person name="Xie M."/>
            <person name="Wang W."/>
            <person name="Hammond S."/>
            <person name="Andersen M.R."/>
            <person name="Neff N."/>
            <person name="Passarelli B."/>
            <person name="Koh W."/>
            <person name="Fan H.C."/>
            <person name="Wang J."/>
            <person name="Gui Y."/>
            <person name="Lee K.H."/>
            <person name="Betenbaugh M.J."/>
            <person name="Quake S.R."/>
            <person name="Famili I."/>
            <person name="Palsson B.O."/>
            <person name="Wang J."/>
        </authorList>
    </citation>
    <scope>NUCLEOTIDE SEQUENCE [LARGE SCALE GENOMIC DNA]</scope>
    <source>
        <strain evidence="2">CHO K1 cell line</strain>
    </source>
</reference>
<evidence type="ECO:0000313" key="1">
    <source>
        <dbReference type="EMBL" id="EGW01904.1"/>
    </source>
</evidence>
<dbReference type="Proteomes" id="UP000001075">
    <property type="component" value="Unassembled WGS sequence"/>
</dbReference>
<accession>G3HWD2</accession>
<evidence type="ECO:0000313" key="2">
    <source>
        <dbReference type="Proteomes" id="UP000001075"/>
    </source>
</evidence>
<organism evidence="1 2">
    <name type="scientific">Cricetulus griseus</name>
    <name type="common">Chinese hamster</name>
    <name type="synonym">Cricetulus barabensis griseus</name>
    <dbReference type="NCBI Taxonomy" id="10029"/>
    <lineage>
        <taxon>Eukaryota</taxon>
        <taxon>Metazoa</taxon>
        <taxon>Chordata</taxon>
        <taxon>Craniata</taxon>
        <taxon>Vertebrata</taxon>
        <taxon>Euteleostomi</taxon>
        <taxon>Mammalia</taxon>
        <taxon>Eutheria</taxon>
        <taxon>Euarchontoglires</taxon>
        <taxon>Glires</taxon>
        <taxon>Rodentia</taxon>
        <taxon>Myomorpha</taxon>
        <taxon>Muroidea</taxon>
        <taxon>Cricetidae</taxon>
        <taxon>Cricetinae</taxon>
        <taxon>Cricetulus</taxon>
    </lineage>
</organism>
<protein>
    <submittedName>
        <fullName evidence="1">Uncharacterized protein</fullName>
    </submittedName>
</protein>
<gene>
    <name evidence="1" type="ORF">I79_015288</name>
</gene>
<proteinExistence type="predicted"/>
<name>G3HWD2_CRIGR</name>
<dbReference type="EMBL" id="JH000829">
    <property type="protein sequence ID" value="EGW01904.1"/>
    <property type="molecule type" value="Genomic_DNA"/>
</dbReference>
<dbReference type="InParanoid" id="G3HWD2"/>